<feature type="domain" description="RING-Gid-type" evidence="10">
    <location>
        <begin position="342"/>
        <end position="412"/>
    </location>
</feature>
<dbReference type="PANTHER" id="PTHR12170">
    <property type="entry name" value="MACROPHAGE ERYTHROBLAST ATTACHER-RELATED"/>
    <property type="match status" value="1"/>
</dbReference>
<dbReference type="OMA" id="YFDDKRW"/>
<dbReference type="GO" id="GO:0043161">
    <property type="term" value="P:proteasome-mediated ubiquitin-dependent protein catabolic process"/>
    <property type="evidence" value="ECO:0007669"/>
    <property type="project" value="InterPro"/>
</dbReference>
<organism evidence="11 12">
    <name type="scientific">Gonapodya prolifera (strain JEL478)</name>
    <name type="common">Monoblepharis prolifera</name>
    <dbReference type="NCBI Taxonomy" id="1344416"/>
    <lineage>
        <taxon>Eukaryota</taxon>
        <taxon>Fungi</taxon>
        <taxon>Fungi incertae sedis</taxon>
        <taxon>Chytridiomycota</taxon>
        <taxon>Chytridiomycota incertae sedis</taxon>
        <taxon>Monoblepharidomycetes</taxon>
        <taxon>Monoblepharidales</taxon>
        <taxon>Gonapodyaceae</taxon>
        <taxon>Gonapodya</taxon>
    </lineage>
</organism>
<protein>
    <recommendedName>
        <fullName evidence="13">CTLH domain-containing protein</fullName>
    </recommendedName>
</protein>
<dbReference type="InterPro" id="IPR013144">
    <property type="entry name" value="CRA_dom"/>
</dbReference>
<evidence type="ECO:0000256" key="3">
    <source>
        <dbReference type="ARBA" id="ARBA00022490"/>
    </source>
</evidence>
<dbReference type="GO" id="GO:0005634">
    <property type="term" value="C:nucleus"/>
    <property type="evidence" value="ECO:0007669"/>
    <property type="project" value="TreeGrafter"/>
</dbReference>
<evidence type="ECO:0000259" key="9">
    <source>
        <dbReference type="PROSITE" id="PS50897"/>
    </source>
</evidence>
<dbReference type="PANTHER" id="PTHR12170:SF2">
    <property type="entry name" value="E3 UBIQUITIN-PROTEIN TRANSFERASE MAEA"/>
    <property type="match status" value="1"/>
</dbReference>
<evidence type="ECO:0000256" key="8">
    <source>
        <dbReference type="SAM" id="MobiDB-lite"/>
    </source>
</evidence>
<dbReference type="GO" id="GO:0005737">
    <property type="term" value="C:cytoplasm"/>
    <property type="evidence" value="ECO:0007669"/>
    <property type="project" value="UniProtKB-SubCell"/>
</dbReference>
<dbReference type="InterPro" id="IPR006595">
    <property type="entry name" value="CTLH_C"/>
</dbReference>
<evidence type="ECO:0000313" key="12">
    <source>
        <dbReference type="Proteomes" id="UP000070544"/>
    </source>
</evidence>
<dbReference type="PROSITE" id="PS50897">
    <property type="entry name" value="CTLH"/>
    <property type="match status" value="1"/>
</dbReference>
<dbReference type="SMART" id="SM00668">
    <property type="entry name" value="CTLH"/>
    <property type="match status" value="1"/>
</dbReference>
<dbReference type="OrthoDB" id="1933455at2759"/>
<evidence type="ECO:0000313" key="11">
    <source>
        <dbReference type="EMBL" id="KXS20182.1"/>
    </source>
</evidence>
<evidence type="ECO:0000256" key="7">
    <source>
        <dbReference type="PROSITE-ProRule" id="PRU01215"/>
    </source>
</evidence>
<dbReference type="Proteomes" id="UP000070544">
    <property type="component" value="Unassembled WGS sequence"/>
</dbReference>
<proteinExistence type="inferred from homology"/>
<dbReference type="InterPro" id="IPR024964">
    <property type="entry name" value="CTLH/CRA"/>
</dbReference>
<accession>A0A139ATX1</accession>
<feature type="region of interest" description="Disordered" evidence="8">
    <location>
        <begin position="63"/>
        <end position="90"/>
    </location>
</feature>
<evidence type="ECO:0000256" key="6">
    <source>
        <dbReference type="ARBA" id="ARBA00022833"/>
    </source>
</evidence>
<evidence type="ECO:0000256" key="4">
    <source>
        <dbReference type="ARBA" id="ARBA00022723"/>
    </source>
</evidence>
<dbReference type="PROSITE" id="PS51867">
    <property type="entry name" value="ZF_RING_GID"/>
    <property type="match status" value="1"/>
</dbReference>
<comment type="subcellular location">
    <subcellularLocation>
        <location evidence="1">Cytoplasm</location>
    </subcellularLocation>
</comment>
<name>A0A139ATX1_GONPJ</name>
<evidence type="ECO:0000256" key="5">
    <source>
        <dbReference type="ARBA" id="ARBA00022771"/>
    </source>
</evidence>
<comment type="similarity">
    <text evidence="2">Belongs to the FYV10 family.</text>
</comment>
<dbReference type="GO" id="GO:0008270">
    <property type="term" value="F:zinc ion binding"/>
    <property type="evidence" value="ECO:0007669"/>
    <property type="project" value="UniProtKB-KW"/>
</dbReference>
<dbReference type="InterPro" id="IPR044063">
    <property type="entry name" value="ZF_RING_GID"/>
</dbReference>
<dbReference type="EMBL" id="KQ965736">
    <property type="protein sequence ID" value="KXS20182.1"/>
    <property type="molecule type" value="Genomic_DNA"/>
</dbReference>
<feature type="zinc finger region" description="RING-Gid-type" evidence="7">
    <location>
        <begin position="342"/>
        <end position="412"/>
    </location>
</feature>
<evidence type="ECO:0000256" key="2">
    <source>
        <dbReference type="ARBA" id="ARBA00010615"/>
    </source>
</evidence>
<dbReference type="GO" id="GO:0034657">
    <property type="term" value="C:GID complex"/>
    <property type="evidence" value="ECO:0007669"/>
    <property type="project" value="TreeGrafter"/>
</dbReference>
<dbReference type="CDD" id="cd16659">
    <property type="entry name" value="RING-Ubox_Emp"/>
    <property type="match status" value="1"/>
</dbReference>
<dbReference type="GO" id="GO:0061630">
    <property type="term" value="F:ubiquitin protein ligase activity"/>
    <property type="evidence" value="ECO:0007669"/>
    <property type="project" value="InterPro"/>
</dbReference>
<keyword evidence="3" id="KW-0963">Cytoplasm</keyword>
<dbReference type="STRING" id="1344416.A0A139ATX1"/>
<gene>
    <name evidence="11" type="ORF">M427DRAFT_52436</name>
</gene>
<sequence>MGDKTKLNHEALLQLEQPLISVPLEHLRKALRSSQRLVERELSLLATQASELASKAAAVTPGAGTVPLSEHAGHANSGAESSPTQSSILSPEEAATQLSIMIERMQKLKKKLVETAPDSTLPLHRTRARLAHLDDLAHVPATDSPEYSRWCKVRLDRVLAEYLLRKGWGTSAATLSKVGGIEDLTDIELFSQVRRIEQALESHSSAECLAWCTDNKSGLKKIKSTLEFQLRLQDYIELIRSRRTSEALAYARKHLAPQAETHMADLQRAMAMLAFGPDTKCEPYKSLFAPTRWQTLASQFRSDNFSLNSLTALPLLESTLQAGLSALKTPMCSQRDNRSVNCPTCDPTTFGDLAERLPRSHRVNSKLVCRMSGEVIDEHNLPMVLPNGYVYSERALRDAAAKHDGQITCPRTGAIFQISQAKKAYIT</sequence>
<evidence type="ECO:0008006" key="13">
    <source>
        <dbReference type="Google" id="ProtNLM"/>
    </source>
</evidence>
<keyword evidence="6" id="KW-0862">Zinc</keyword>
<keyword evidence="4" id="KW-0479">Metal-binding</keyword>
<keyword evidence="12" id="KW-1185">Reference proteome</keyword>
<feature type="domain" description="CTLH" evidence="9">
    <location>
        <begin position="190"/>
        <end position="246"/>
    </location>
</feature>
<reference evidence="11 12" key="1">
    <citation type="journal article" date="2015" name="Genome Biol. Evol.">
        <title>Phylogenomic analyses indicate that early fungi evolved digesting cell walls of algal ancestors of land plants.</title>
        <authorList>
            <person name="Chang Y."/>
            <person name="Wang S."/>
            <person name="Sekimoto S."/>
            <person name="Aerts A.L."/>
            <person name="Choi C."/>
            <person name="Clum A."/>
            <person name="LaButti K.M."/>
            <person name="Lindquist E.A."/>
            <person name="Yee Ngan C."/>
            <person name="Ohm R.A."/>
            <person name="Salamov A.A."/>
            <person name="Grigoriev I.V."/>
            <person name="Spatafora J.W."/>
            <person name="Berbee M.L."/>
        </authorList>
    </citation>
    <scope>NUCLEOTIDE SEQUENCE [LARGE SCALE GENOMIC DNA]</scope>
    <source>
        <strain evidence="11 12">JEL478</strain>
    </source>
</reference>
<dbReference type="SMART" id="SM00757">
    <property type="entry name" value="CRA"/>
    <property type="match status" value="1"/>
</dbReference>
<feature type="compositionally biased region" description="Polar residues" evidence="8">
    <location>
        <begin position="78"/>
        <end position="89"/>
    </location>
</feature>
<keyword evidence="5 7" id="KW-0863">Zinc-finger</keyword>
<dbReference type="AlphaFoldDB" id="A0A139ATX1"/>
<evidence type="ECO:0000259" key="10">
    <source>
        <dbReference type="PROSITE" id="PS51867"/>
    </source>
</evidence>
<evidence type="ECO:0000256" key="1">
    <source>
        <dbReference type="ARBA" id="ARBA00004496"/>
    </source>
</evidence>
<dbReference type="InterPro" id="IPR045098">
    <property type="entry name" value="Fyv10_fam"/>
</dbReference>
<dbReference type="Pfam" id="PF10607">
    <property type="entry name" value="CTLH"/>
    <property type="match status" value="1"/>
</dbReference>